<protein>
    <recommendedName>
        <fullName evidence="4">DUF4190 domain-containing protein</fullName>
    </recommendedName>
</protein>
<keyword evidence="1" id="KW-0812">Transmembrane</keyword>
<accession>A0A2G1XF23</accession>
<gene>
    <name evidence="2" type="ORF">BLA24_19525</name>
</gene>
<evidence type="ECO:0008006" key="4">
    <source>
        <dbReference type="Google" id="ProtNLM"/>
    </source>
</evidence>
<dbReference type="Proteomes" id="UP000222531">
    <property type="component" value="Unassembled WGS sequence"/>
</dbReference>
<evidence type="ECO:0000313" key="3">
    <source>
        <dbReference type="Proteomes" id="UP000222531"/>
    </source>
</evidence>
<proteinExistence type="predicted"/>
<keyword evidence="1" id="KW-0472">Membrane</keyword>
<organism evidence="2 3">
    <name type="scientific">Streptomyces cinnamoneus</name>
    <name type="common">Streptoverticillium cinnamoneum</name>
    <dbReference type="NCBI Taxonomy" id="53446"/>
    <lineage>
        <taxon>Bacteria</taxon>
        <taxon>Bacillati</taxon>
        <taxon>Actinomycetota</taxon>
        <taxon>Actinomycetes</taxon>
        <taxon>Kitasatosporales</taxon>
        <taxon>Streptomycetaceae</taxon>
        <taxon>Streptomyces</taxon>
        <taxon>Streptomyces cinnamoneus group</taxon>
    </lineage>
</organism>
<sequence length="78" mass="7781">MLAVASAFTATSFVGLPLSIGLAIAAMVCGSIGRGKVKRGESTEAAPASVGLVLGTVLAVFPSAVLLWLWVSLAGTYS</sequence>
<comment type="caution">
    <text evidence="2">The sequence shown here is derived from an EMBL/GenBank/DDBJ whole genome shotgun (WGS) entry which is preliminary data.</text>
</comment>
<keyword evidence="3" id="KW-1185">Reference proteome</keyword>
<evidence type="ECO:0000256" key="1">
    <source>
        <dbReference type="SAM" id="Phobius"/>
    </source>
</evidence>
<dbReference type="EMBL" id="NHZO01000151">
    <property type="protein sequence ID" value="PHQ49834.1"/>
    <property type="molecule type" value="Genomic_DNA"/>
</dbReference>
<keyword evidence="1" id="KW-1133">Transmembrane helix</keyword>
<name>A0A2G1XF23_STRCJ</name>
<feature type="transmembrane region" description="Helical" evidence="1">
    <location>
        <begin position="49"/>
        <end position="71"/>
    </location>
</feature>
<evidence type="ECO:0000313" key="2">
    <source>
        <dbReference type="EMBL" id="PHQ49834.1"/>
    </source>
</evidence>
<reference evidence="2 3" key="1">
    <citation type="journal article" date="2017" name="Biochemistry">
        <title>Identification of the Biosynthetic Pathway for the Antibiotic Bicyclomycin.</title>
        <authorList>
            <person name="Patteson J."/>
            <person name="Cai W."/>
            <person name="Johnson R.A."/>
            <person name="Santa Maria K."/>
            <person name="Li B."/>
        </authorList>
    </citation>
    <scope>NUCLEOTIDE SEQUENCE [LARGE SCALE GENOMIC DNA]</scope>
    <source>
        <strain evidence="2 3">ATCC 21532</strain>
    </source>
</reference>
<dbReference type="AlphaFoldDB" id="A0A2G1XF23"/>